<evidence type="ECO:0000313" key="3">
    <source>
        <dbReference type="Proteomes" id="UP001244552"/>
    </source>
</evidence>
<dbReference type="EMBL" id="JAUSVU010000043">
    <property type="protein sequence ID" value="MDQ0537318.1"/>
    <property type="molecule type" value="Genomic_DNA"/>
</dbReference>
<keyword evidence="3" id="KW-1185">Reference proteome</keyword>
<comment type="caution">
    <text evidence="2">The sequence shown here is derived from an EMBL/GenBank/DDBJ whole genome shotgun (WGS) entry which is preliminary data.</text>
</comment>
<feature type="signal peptide" evidence="1">
    <location>
        <begin position="1"/>
        <end position="21"/>
    </location>
</feature>
<dbReference type="Pfam" id="PF11367">
    <property type="entry name" value="Tail_completion_gp17"/>
    <property type="match status" value="1"/>
</dbReference>
<dbReference type="Proteomes" id="UP001244552">
    <property type="component" value="Unassembled WGS sequence"/>
</dbReference>
<protein>
    <recommendedName>
        <fullName evidence="4">DUF3168 domain-containing protein</fullName>
    </recommendedName>
</protein>
<feature type="chain" id="PRO_5045331853" description="DUF3168 domain-containing protein" evidence="1">
    <location>
        <begin position="22"/>
        <end position="129"/>
    </location>
</feature>
<reference evidence="2 3" key="1">
    <citation type="submission" date="2023-07" db="EMBL/GenBank/DDBJ databases">
        <title>Genomic Encyclopedia of Type Strains, Phase IV (KMG-IV): sequencing the most valuable type-strain genomes for metagenomic binning, comparative biology and taxonomic classification.</title>
        <authorList>
            <person name="Goeker M."/>
        </authorList>
    </citation>
    <scope>NUCLEOTIDE SEQUENCE [LARGE SCALE GENOMIC DNA]</scope>
    <source>
        <strain evidence="2 3">DSM 19922</strain>
    </source>
</reference>
<evidence type="ECO:0008006" key="4">
    <source>
        <dbReference type="Google" id="ProtNLM"/>
    </source>
</evidence>
<dbReference type="RefSeq" id="WP_209991026.1">
    <property type="nucleotide sequence ID" value="NZ_JAGINO010000040.1"/>
</dbReference>
<dbReference type="InterPro" id="IPR021508">
    <property type="entry name" value="Gp17-like"/>
</dbReference>
<evidence type="ECO:0000313" key="2">
    <source>
        <dbReference type="EMBL" id="MDQ0537318.1"/>
    </source>
</evidence>
<accession>A0ABU0MVV0</accession>
<evidence type="ECO:0000256" key="1">
    <source>
        <dbReference type="SAM" id="SignalP"/>
    </source>
</evidence>
<keyword evidence="1" id="KW-0732">Signal</keyword>
<sequence>MSAASWPLQVAILAALRPALAPVPVLDDVPQGQAFPYVAIGEDVATPGPLVDVDSEEIDATIHVWSRYAGRKEAKEMMAAIKAALHDQSLAVAGQELALLRFAFEALFVEPDGLTRHGVIRFRALCLSA</sequence>
<name>A0ABU0MVV0_9PROT</name>
<organism evidence="2 3">
    <name type="scientific">Azospirillum picis</name>
    <dbReference type="NCBI Taxonomy" id="488438"/>
    <lineage>
        <taxon>Bacteria</taxon>
        <taxon>Pseudomonadati</taxon>
        <taxon>Pseudomonadota</taxon>
        <taxon>Alphaproteobacteria</taxon>
        <taxon>Rhodospirillales</taxon>
        <taxon>Azospirillaceae</taxon>
        <taxon>Azospirillum</taxon>
    </lineage>
</organism>
<dbReference type="InterPro" id="IPR053745">
    <property type="entry name" value="Viral_Tail_Comp_sf"/>
</dbReference>
<proteinExistence type="predicted"/>
<dbReference type="Gene3D" id="3.30.2000.30">
    <property type="match status" value="1"/>
</dbReference>
<gene>
    <name evidence="2" type="ORF">QO018_006220</name>
</gene>